<reference evidence="6" key="2">
    <citation type="journal article" date="2019" name="Int. J. Syst. Evol. Microbiol.">
        <title>The Global Catalogue of Microorganisms (GCM) 10K type strain sequencing project: providing services to taxonomists for standard genome sequencing and annotation.</title>
        <authorList>
            <consortium name="The Broad Institute Genomics Platform"/>
            <consortium name="The Broad Institute Genome Sequencing Center for Infectious Disease"/>
            <person name="Wu L."/>
            <person name="Ma J."/>
        </authorList>
    </citation>
    <scope>NUCLEOTIDE SEQUENCE [LARGE SCALE GENOMIC DNA]</scope>
    <source>
        <strain evidence="6">NBRC 107715</strain>
    </source>
</reference>
<dbReference type="RefSeq" id="WP_147026353.1">
    <property type="nucleotide sequence ID" value="NZ_BJZU01000052.1"/>
</dbReference>
<proteinExistence type="predicted"/>
<protein>
    <submittedName>
        <fullName evidence="3">Uncharacterized protein</fullName>
    </submittedName>
</protein>
<dbReference type="EMBL" id="BSPK01000025">
    <property type="protein sequence ID" value="GLS63563.1"/>
    <property type="molecule type" value="Genomic_DNA"/>
</dbReference>
<evidence type="ECO:0000313" key="3">
    <source>
        <dbReference type="EMBL" id="GEP04737.1"/>
    </source>
</evidence>
<reference evidence="4" key="4">
    <citation type="submission" date="2023-01" db="EMBL/GenBank/DDBJ databases">
        <title>Draft genome sequence of Methylobacterium oxalidis strain NBRC 107715.</title>
        <authorList>
            <person name="Sun Q."/>
            <person name="Mori K."/>
        </authorList>
    </citation>
    <scope>NUCLEOTIDE SEQUENCE</scope>
    <source>
        <strain evidence="4">NBRC 107715</strain>
    </source>
</reference>
<sequence>MRCLLLCGAAALTFAGALPAEARGGRFSGFRAHHTPVRASEPVRTRAESAPLGGLTLRLGPEAASRPVPVAGALPVRPLVGAATPVPVAGPAPVREASAKEPRCPTGRLVGGSQDPASGFCLIN</sequence>
<reference evidence="3 5" key="3">
    <citation type="submission" date="2019-07" db="EMBL/GenBank/DDBJ databases">
        <title>Whole genome shotgun sequence of Methylobacterium oxalidis NBRC 107715.</title>
        <authorList>
            <person name="Hosoyama A."/>
            <person name="Uohara A."/>
            <person name="Ohji S."/>
            <person name="Ichikawa N."/>
        </authorList>
    </citation>
    <scope>NUCLEOTIDE SEQUENCE [LARGE SCALE GENOMIC DNA]</scope>
    <source>
        <strain evidence="3 5">NBRC 107715</strain>
    </source>
</reference>
<reference evidence="4" key="1">
    <citation type="journal article" date="2014" name="Int. J. Syst. Evol. Microbiol.">
        <title>Complete genome of a new Firmicutes species belonging to the dominant human colonic microbiota ('Ruminococcus bicirculans') reveals two chromosomes and a selective capacity to utilize plant glucans.</title>
        <authorList>
            <consortium name="NISC Comparative Sequencing Program"/>
            <person name="Wegmann U."/>
            <person name="Louis P."/>
            <person name="Goesmann A."/>
            <person name="Henrissat B."/>
            <person name="Duncan S.H."/>
            <person name="Flint H.J."/>
        </authorList>
    </citation>
    <scope>NUCLEOTIDE SEQUENCE</scope>
    <source>
        <strain evidence="4">NBRC 107715</strain>
    </source>
</reference>
<evidence type="ECO:0000313" key="5">
    <source>
        <dbReference type="Proteomes" id="UP000321960"/>
    </source>
</evidence>
<keyword evidence="2" id="KW-0732">Signal</keyword>
<dbReference type="Proteomes" id="UP000321960">
    <property type="component" value="Unassembled WGS sequence"/>
</dbReference>
<feature type="region of interest" description="Disordered" evidence="1">
    <location>
        <begin position="90"/>
        <end position="111"/>
    </location>
</feature>
<organism evidence="3 5">
    <name type="scientific">Methylobacterium oxalidis</name>
    <dbReference type="NCBI Taxonomy" id="944322"/>
    <lineage>
        <taxon>Bacteria</taxon>
        <taxon>Pseudomonadati</taxon>
        <taxon>Pseudomonadota</taxon>
        <taxon>Alphaproteobacteria</taxon>
        <taxon>Hyphomicrobiales</taxon>
        <taxon>Methylobacteriaceae</taxon>
        <taxon>Methylobacterium</taxon>
    </lineage>
</organism>
<evidence type="ECO:0000313" key="6">
    <source>
        <dbReference type="Proteomes" id="UP001156856"/>
    </source>
</evidence>
<feature type="chain" id="PRO_5021874867" evidence="2">
    <location>
        <begin position="23"/>
        <end position="124"/>
    </location>
</feature>
<evidence type="ECO:0000256" key="2">
    <source>
        <dbReference type="SAM" id="SignalP"/>
    </source>
</evidence>
<feature type="signal peptide" evidence="2">
    <location>
        <begin position="1"/>
        <end position="22"/>
    </location>
</feature>
<dbReference type="EMBL" id="BJZU01000052">
    <property type="protein sequence ID" value="GEP04737.1"/>
    <property type="molecule type" value="Genomic_DNA"/>
</dbReference>
<keyword evidence="6" id="KW-1185">Reference proteome</keyword>
<evidence type="ECO:0000256" key="1">
    <source>
        <dbReference type="SAM" id="MobiDB-lite"/>
    </source>
</evidence>
<dbReference type="AlphaFoldDB" id="A0A512J409"/>
<name>A0A512J409_9HYPH</name>
<dbReference type="OrthoDB" id="9925153at2"/>
<gene>
    <name evidence="4" type="ORF">GCM10007888_19440</name>
    <name evidence="3" type="ORF">MOX02_27750</name>
</gene>
<accession>A0A512J409</accession>
<dbReference type="Proteomes" id="UP001156856">
    <property type="component" value="Unassembled WGS sequence"/>
</dbReference>
<comment type="caution">
    <text evidence="3">The sequence shown here is derived from an EMBL/GenBank/DDBJ whole genome shotgun (WGS) entry which is preliminary data.</text>
</comment>
<evidence type="ECO:0000313" key="4">
    <source>
        <dbReference type="EMBL" id="GLS63563.1"/>
    </source>
</evidence>